<comment type="caution">
    <text evidence="4">The sequence shown here is derived from an EMBL/GenBank/DDBJ whole genome shotgun (WGS) entry which is preliminary data.</text>
</comment>
<name>A0ABT6VFZ2_9GAMM</name>
<proteinExistence type="predicted"/>
<dbReference type="RefSeq" id="WP_282720432.1">
    <property type="nucleotide sequence ID" value="NZ_JASCQO010000018.1"/>
</dbReference>
<dbReference type="SUPFAM" id="SSF53850">
    <property type="entry name" value="Periplasmic binding protein-like II"/>
    <property type="match status" value="1"/>
</dbReference>
<gene>
    <name evidence="4" type="ORF">QLQ84_03775</name>
</gene>
<reference evidence="4 5" key="1">
    <citation type="submission" date="2023-04" db="EMBL/GenBank/DDBJ databases">
        <title>Halomonas strains isolated from rhizosphere soil.</title>
        <authorList>
            <person name="Xu L."/>
            <person name="Sun J.-Q."/>
        </authorList>
    </citation>
    <scope>NUCLEOTIDE SEQUENCE [LARGE SCALE GENOMIC DNA]</scope>
    <source>
        <strain evidence="4 5">LN1S58</strain>
    </source>
</reference>
<dbReference type="InterPro" id="IPR027939">
    <property type="entry name" value="NMT1/THI5"/>
</dbReference>
<dbReference type="PANTHER" id="PTHR31528:SF3">
    <property type="entry name" value="THIAMINE BIOSYNTHESIS PROTEIN HI_0357-RELATED"/>
    <property type="match status" value="1"/>
</dbReference>
<keyword evidence="2" id="KW-0732">Signal</keyword>
<evidence type="ECO:0000313" key="5">
    <source>
        <dbReference type="Proteomes" id="UP001244242"/>
    </source>
</evidence>
<feature type="chain" id="PRO_5046312661" evidence="2">
    <location>
        <begin position="29"/>
        <end position="413"/>
    </location>
</feature>
<dbReference type="PANTHER" id="PTHR31528">
    <property type="entry name" value="4-AMINO-5-HYDROXYMETHYL-2-METHYLPYRIMIDINE PHOSPHATE SYNTHASE THI11-RELATED"/>
    <property type="match status" value="1"/>
</dbReference>
<accession>A0ABT6VFZ2</accession>
<feature type="region of interest" description="Disordered" evidence="1">
    <location>
        <begin position="61"/>
        <end position="116"/>
    </location>
</feature>
<protein>
    <submittedName>
        <fullName evidence="4">ABC transporter substrate-binding protein</fullName>
    </submittedName>
</protein>
<feature type="compositionally biased region" description="Low complexity" evidence="1">
    <location>
        <begin position="61"/>
        <end position="71"/>
    </location>
</feature>
<dbReference type="InterPro" id="IPR015168">
    <property type="entry name" value="SsuA/THI5"/>
</dbReference>
<dbReference type="Gene3D" id="3.40.190.10">
    <property type="entry name" value="Periplasmic binding protein-like II"/>
    <property type="match status" value="2"/>
</dbReference>
<keyword evidence="5" id="KW-1185">Reference proteome</keyword>
<feature type="signal peptide" evidence="2">
    <location>
        <begin position="1"/>
        <end position="28"/>
    </location>
</feature>
<organism evidence="4 5">
    <name type="scientific">Halomonas kalidii</name>
    <dbReference type="NCBI Taxonomy" id="3043293"/>
    <lineage>
        <taxon>Bacteria</taxon>
        <taxon>Pseudomonadati</taxon>
        <taxon>Pseudomonadota</taxon>
        <taxon>Gammaproteobacteria</taxon>
        <taxon>Oceanospirillales</taxon>
        <taxon>Halomonadaceae</taxon>
        <taxon>Halomonas</taxon>
    </lineage>
</organism>
<sequence>MTTRARRLPSWGFTLSLLVALTMPSRHVAGGEDESLAAPPLPPPVLETEVMVPVLGKAPLGPAPSAEASGPAAPPPEVRRRGAGEAPMATLPKRLDGEAETAVPSSARAPAEPIAPPPMTELDVMLDWYPSPRHAALIVARDKGMFARRGLEVRLSTPADPNVPTKLLAASRVDLALTRQPLLHLKVDQGLPLIRVATLVDGSLAALVVRDGLQIDSPADLAGRRIGHADEDSLSVLLDTLLRPHGIKRAEVEVRGINFGPGRAISEGEVDGVIGAMRHLLPRELGDEGIATRLIRVEEHGVPLHDGLILLANRDRLNGQRGAIRELVEALEEATAWILEHPSAAWTQLLAAEPGLDTPANLAAWPDILMHLNASPAAVDHGRYARFEKFLHDAGLVEGLTPVERLALDPGTF</sequence>
<evidence type="ECO:0000256" key="1">
    <source>
        <dbReference type="SAM" id="MobiDB-lite"/>
    </source>
</evidence>
<evidence type="ECO:0000259" key="3">
    <source>
        <dbReference type="Pfam" id="PF09084"/>
    </source>
</evidence>
<feature type="domain" description="SsuA/THI5-like" evidence="3">
    <location>
        <begin position="132"/>
        <end position="345"/>
    </location>
</feature>
<evidence type="ECO:0000256" key="2">
    <source>
        <dbReference type="SAM" id="SignalP"/>
    </source>
</evidence>
<evidence type="ECO:0000313" key="4">
    <source>
        <dbReference type="EMBL" id="MDI5932900.1"/>
    </source>
</evidence>
<dbReference type="Proteomes" id="UP001244242">
    <property type="component" value="Unassembled WGS sequence"/>
</dbReference>
<dbReference type="Pfam" id="PF09084">
    <property type="entry name" value="NMT1"/>
    <property type="match status" value="1"/>
</dbReference>
<dbReference type="EMBL" id="JASCQO010000018">
    <property type="protein sequence ID" value="MDI5932900.1"/>
    <property type="molecule type" value="Genomic_DNA"/>
</dbReference>